<gene>
    <name evidence="1" type="ORF">LZZ85_00710</name>
</gene>
<comment type="caution">
    <text evidence="1">The sequence shown here is derived from an EMBL/GenBank/DDBJ whole genome shotgun (WGS) entry which is preliminary data.</text>
</comment>
<proteinExistence type="predicted"/>
<reference evidence="1" key="1">
    <citation type="submission" date="2022-01" db="EMBL/GenBank/DDBJ databases">
        <authorList>
            <person name="Jo J.-H."/>
            <person name="Im W.-T."/>
        </authorList>
    </citation>
    <scope>NUCLEOTIDE SEQUENCE</scope>
    <source>
        <strain evidence="1">NA20</strain>
    </source>
</reference>
<dbReference type="Proteomes" id="UP001165367">
    <property type="component" value="Unassembled WGS sequence"/>
</dbReference>
<sequence length="898" mass="105480">MSNININQPNTIIPWYEAFGYVVEGLELFRKTFPKHTEKELFHLFNESEEFKTKNSWLNKLGNLKKRFLDPIHIFASLNNSKSSYEQRTELVKTTLLLLRQPIRFEKIDFSGCPAPIIVSIVSPRELREVEQIWKLFDQLRLLKKAALTNALFAQIKSWNGVGIASFTIFLFWVDSLNFLSLDKNTVSLLHLYHKFSDDNFTREKYLDILENKETNLYRNLVRLAIDSKFIDKLSDEDRFDLEQYLNISFTKSGKEVIDARSDFKIIAIRPLKGCSVKFRKVLEANKYYYFYSDYVIRKSSVENTSQNVVPSIYNVNDIKVNISAIAGKNGTGKSSISELLIVILNNLAIRFLPGQYSSEFVYVPEIAVELFFKTDSVYKIILDRNTLEVYKYMSQDENLYTRPRKQNHFELNDFFYSVFINYSQFALNENNVGHWLRSLFIKNDAYQTPIVLEPKRLNGNIDVNNQQKLLASRLLSNLLQPDISNDDFSFRQITPTLRAEKLIFNLDESKVSYLFRRKENDAVPFEALEDCESCLDILFRKFGIKGVSAKIKDRQLVISIAKRYILKKLVSIARNYSQYKHYFDEQKVKLTDFAEFLSELKANRSHITYKLWQAIYFIKFRFVKCNTGYTVEELSFAIEKIKFSSRAEKFLTTELIPPPFLTYNLFLTRRISFESLSSGEKQRIYSVQSILYHIKNIDSVADQEGLIRYNRIAVMLDEIELYFHPDYQRIFIAHLLDALRRIDLYRISGIQISFVTHSPFILSDIPRQNILFLRSKEDVELTSNLKTFGANIHELLVNGFFMDHTLGEYALKKINQIVDFHKKVSLAKLSELDDLKFQYEQHRNTFSFIIDNLGEEYIRKVLENHIEEIEAKLSDKRFIQNKIRLLKSEIDNLNRKL</sequence>
<keyword evidence="2" id="KW-1185">Reference proteome</keyword>
<dbReference type="Gene3D" id="3.40.50.300">
    <property type="entry name" value="P-loop containing nucleotide triphosphate hydrolases"/>
    <property type="match status" value="1"/>
</dbReference>
<organism evidence="1 2">
    <name type="scientific">Terrimonas ginsenosidimutans</name>
    <dbReference type="NCBI Taxonomy" id="2908004"/>
    <lineage>
        <taxon>Bacteria</taxon>
        <taxon>Pseudomonadati</taxon>
        <taxon>Bacteroidota</taxon>
        <taxon>Chitinophagia</taxon>
        <taxon>Chitinophagales</taxon>
        <taxon>Chitinophagaceae</taxon>
        <taxon>Terrimonas</taxon>
    </lineage>
</organism>
<evidence type="ECO:0000313" key="2">
    <source>
        <dbReference type="Proteomes" id="UP001165367"/>
    </source>
</evidence>
<accession>A0ABS9KKC4</accession>
<dbReference type="RefSeq" id="WP_237868000.1">
    <property type="nucleotide sequence ID" value="NZ_JAKLTR010000001.1"/>
</dbReference>
<name>A0ABS9KKC4_9BACT</name>
<dbReference type="EMBL" id="JAKLTR010000001">
    <property type="protein sequence ID" value="MCG2612771.1"/>
    <property type="molecule type" value="Genomic_DNA"/>
</dbReference>
<dbReference type="InterPro" id="IPR027417">
    <property type="entry name" value="P-loop_NTPase"/>
</dbReference>
<evidence type="ECO:0000313" key="1">
    <source>
        <dbReference type="EMBL" id="MCG2612771.1"/>
    </source>
</evidence>
<protein>
    <submittedName>
        <fullName evidence="1">AAA family ATPase</fullName>
    </submittedName>
</protein>
<dbReference type="SUPFAM" id="SSF52540">
    <property type="entry name" value="P-loop containing nucleoside triphosphate hydrolases"/>
    <property type="match status" value="1"/>
</dbReference>